<evidence type="ECO:0000256" key="1">
    <source>
        <dbReference type="ARBA" id="ARBA00022598"/>
    </source>
</evidence>
<reference evidence="6 7" key="1">
    <citation type="submission" date="2016-10" db="EMBL/GenBank/DDBJ databases">
        <authorList>
            <person name="de Groot N.N."/>
        </authorList>
    </citation>
    <scope>NUCLEOTIDE SEQUENCE [LARGE SCALE GENOMIC DNA]</scope>
    <source>
        <strain evidence="6 7">CGMCC 1.6291</strain>
    </source>
</reference>
<dbReference type="Proteomes" id="UP000199657">
    <property type="component" value="Unassembled WGS sequence"/>
</dbReference>
<dbReference type="SUPFAM" id="SSF56059">
    <property type="entry name" value="Glutathione synthetase ATP-binding domain-like"/>
    <property type="match status" value="1"/>
</dbReference>
<feature type="domain" description="ATP-grasp" evidence="5">
    <location>
        <begin position="81"/>
        <end position="324"/>
    </location>
</feature>
<dbReference type="STRING" id="406100.SAMN04488052_10635"/>
<dbReference type="InterPro" id="IPR052032">
    <property type="entry name" value="ATP-dep_AA_Ligase"/>
</dbReference>
<dbReference type="PANTHER" id="PTHR43585:SF2">
    <property type="entry name" value="ATP-GRASP ENZYME FSQD"/>
    <property type="match status" value="1"/>
</dbReference>
<dbReference type="GO" id="GO:0016874">
    <property type="term" value="F:ligase activity"/>
    <property type="evidence" value="ECO:0007669"/>
    <property type="project" value="UniProtKB-KW"/>
</dbReference>
<organism evidence="6 7">
    <name type="scientific">Aquisalimonas asiatica</name>
    <dbReference type="NCBI Taxonomy" id="406100"/>
    <lineage>
        <taxon>Bacteria</taxon>
        <taxon>Pseudomonadati</taxon>
        <taxon>Pseudomonadota</taxon>
        <taxon>Gammaproteobacteria</taxon>
        <taxon>Chromatiales</taxon>
        <taxon>Ectothiorhodospiraceae</taxon>
        <taxon>Aquisalimonas</taxon>
    </lineage>
</organism>
<evidence type="ECO:0000313" key="6">
    <source>
        <dbReference type="EMBL" id="SEP00094.1"/>
    </source>
</evidence>
<evidence type="ECO:0000259" key="5">
    <source>
        <dbReference type="PROSITE" id="PS50975"/>
    </source>
</evidence>
<dbReference type="GO" id="GO:0046872">
    <property type="term" value="F:metal ion binding"/>
    <property type="evidence" value="ECO:0007669"/>
    <property type="project" value="InterPro"/>
</dbReference>
<keyword evidence="7" id="KW-1185">Reference proteome</keyword>
<gene>
    <name evidence="6" type="ORF">SAMN04488052_10635</name>
</gene>
<dbReference type="PANTHER" id="PTHR43585">
    <property type="entry name" value="FUMIPYRROLE BIOSYNTHESIS PROTEIN C"/>
    <property type="match status" value="1"/>
</dbReference>
<proteinExistence type="predicted"/>
<keyword evidence="2 4" id="KW-0547">Nucleotide-binding</keyword>
<dbReference type="OrthoDB" id="8441067at2"/>
<dbReference type="Pfam" id="PF13535">
    <property type="entry name" value="ATP-grasp_4"/>
    <property type="match status" value="1"/>
</dbReference>
<dbReference type="EMBL" id="FOEG01000006">
    <property type="protein sequence ID" value="SEP00094.1"/>
    <property type="molecule type" value="Genomic_DNA"/>
</dbReference>
<dbReference type="GO" id="GO:0005524">
    <property type="term" value="F:ATP binding"/>
    <property type="evidence" value="ECO:0007669"/>
    <property type="project" value="UniProtKB-UniRule"/>
</dbReference>
<dbReference type="InterPro" id="IPR011761">
    <property type="entry name" value="ATP-grasp"/>
</dbReference>
<accession>A0A1H8UB68</accession>
<dbReference type="Gene3D" id="3.30.470.20">
    <property type="entry name" value="ATP-grasp fold, B domain"/>
    <property type="match status" value="1"/>
</dbReference>
<evidence type="ECO:0000256" key="4">
    <source>
        <dbReference type="PROSITE-ProRule" id="PRU00409"/>
    </source>
</evidence>
<dbReference type="PROSITE" id="PS50975">
    <property type="entry name" value="ATP_GRASP"/>
    <property type="match status" value="1"/>
</dbReference>
<dbReference type="AlphaFoldDB" id="A0A1H8UB68"/>
<evidence type="ECO:0000313" key="7">
    <source>
        <dbReference type="Proteomes" id="UP000199657"/>
    </source>
</evidence>
<dbReference type="RefSeq" id="WP_091644704.1">
    <property type="nucleotide sequence ID" value="NZ_FOEG01000006.1"/>
</dbReference>
<dbReference type="InterPro" id="IPR005479">
    <property type="entry name" value="CPAse_ATP-bd"/>
</dbReference>
<protein>
    <submittedName>
        <fullName evidence="6">ATP-grasp domain-containing protein</fullName>
    </submittedName>
</protein>
<keyword evidence="3 4" id="KW-0067">ATP-binding</keyword>
<dbReference type="PROSITE" id="PS00867">
    <property type="entry name" value="CPSASE_2"/>
    <property type="match status" value="1"/>
</dbReference>
<name>A0A1H8UB68_9GAMM</name>
<keyword evidence="1" id="KW-0436">Ligase</keyword>
<sequence length="434" mass="48974">MTDSKHIFVIGLDDFNLSELETVHNAGDYTFHGLVDYDTMVNPPSYPMDAIMAEARETLAAAPAVDAIIGHWDFPTTSMLPILRREWGLPTPTLESVLYCENKYWNRLAGEEALPECTPDFQGLDPYSDDPLGDLDMDYPFWLKPSVAFSSYLGFRIENEQQYLQAMQTIRERIHVFAEPFDTIMRSCENPGALPNRGSGATCIAEGLISGRLCTLEGYVYDGEVVVYAVIDSLRASNQVSFYSYQYPSHLPPGVQNRMIAHAGRILDHIGMDHTPFNMEFFWDEATDKLWLLEINPRISKSHCPIFQIATGSSHHEVAIDIALGRKPDFPRAEGRFPMAGKFMPRVFGDTVVTRVPSADDIAMLQKQHPEVIVHVGVTEGMRLSELVAQDSYSFEIADVFLGAETEEQMHEKFRYVMEVLDFQFADVVPTNYS</sequence>
<evidence type="ECO:0000256" key="3">
    <source>
        <dbReference type="ARBA" id="ARBA00022840"/>
    </source>
</evidence>
<evidence type="ECO:0000256" key="2">
    <source>
        <dbReference type="ARBA" id="ARBA00022741"/>
    </source>
</evidence>